<comment type="similarity">
    <text evidence="2">Belongs to the UPP synthase family.</text>
</comment>
<dbReference type="Proteomes" id="UP000365824">
    <property type="component" value="Unassembled WGS sequence"/>
</dbReference>
<dbReference type="GO" id="GO:0000287">
    <property type="term" value="F:magnesium ion binding"/>
    <property type="evidence" value="ECO:0007669"/>
    <property type="project" value="UniProtKB-UniRule"/>
</dbReference>
<evidence type="ECO:0000313" key="4">
    <source>
        <dbReference type="EMBL" id="KAA4666915.1"/>
    </source>
</evidence>
<comment type="cofactor">
    <cofactor evidence="2">
        <name>Mg(2+)</name>
        <dbReference type="ChEBI" id="CHEBI:18420"/>
    </cofactor>
    <text evidence="2">Binds 2 magnesium ions per subunit.</text>
</comment>
<name>A0A139L7Z3_BACOV</name>
<dbReference type="PROSITE" id="PS01066">
    <property type="entry name" value="UPP_SYNTHASE"/>
    <property type="match status" value="1"/>
</dbReference>
<protein>
    <recommendedName>
        <fullName evidence="2">Isoprenyl transferase</fullName>
        <ecNumber evidence="2">2.5.1.-</ecNumber>
    </recommendedName>
</protein>
<dbReference type="InterPro" id="IPR018520">
    <property type="entry name" value="UPP_synth-like_CS"/>
</dbReference>
<reference evidence="5" key="2">
    <citation type="submission" date="2022-10" db="EMBL/GenBank/DDBJ databases">
        <title>Human gut microbiome strain richness.</title>
        <authorList>
            <person name="Chen-Liaw A."/>
        </authorList>
    </citation>
    <scope>NUCLEOTIDE SEQUENCE</scope>
    <source>
        <strain evidence="5">BSD2780120875st1_E1_BSD2780120875_150330</strain>
    </source>
</reference>
<feature type="binding site" evidence="2">
    <location>
        <position position="206"/>
    </location>
    <ligand>
        <name>Mg(2+)</name>
        <dbReference type="ChEBI" id="CHEBI:18420"/>
    </ligand>
</feature>
<dbReference type="InterPro" id="IPR036424">
    <property type="entry name" value="UPP_synth-like_sf"/>
</dbReference>
<feature type="binding site" evidence="2">
    <location>
        <position position="187"/>
    </location>
    <ligand>
        <name>substrate</name>
    </ligand>
</feature>
<dbReference type="Gene3D" id="3.40.1180.10">
    <property type="entry name" value="Decaprenyl diphosphate synthase-like"/>
    <property type="match status" value="1"/>
</dbReference>
<dbReference type="Proteomes" id="UP001219389">
    <property type="component" value="Unassembled WGS sequence"/>
</dbReference>
<feature type="binding site" evidence="2">
    <location>
        <position position="70"/>
    </location>
    <ligand>
        <name>substrate</name>
    </ligand>
</feature>
<gene>
    <name evidence="4" type="ORF">F3B98_00580</name>
    <name evidence="3" type="ORF">F3F25_11310</name>
    <name evidence="5" type="ORF">PO382_05025</name>
</gene>
<feature type="binding site" evidence="2">
    <location>
        <begin position="193"/>
        <end position="195"/>
    </location>
    <ligand>
        <name>substrate</name>
    </ligand>
</feature>
<dbReference type="HAMAP" id="MF_01139">
    <property type="entry name" value="ISPT"/>
    <property type="match status" value="1"/>
</dbReference>
<feature type="binding site" evidence="2">
    <location>
        <begin position="22"/>
        <end position="25"/>
    </location>
    <ligand>
        <name>substrate</name>
    </ligand>
</feature>
<feature type="binding site" evidence="2">
    <location>
        <position position="34"/>
    </location>
    <ligand>
        <name>substrate</name>
    </ligand>
</feature>
<comment type="subunit">
    <text evidence="2">Homodimer.</text>
</comment>
<sequence length="244" mass="28452">MSYIEQIDKTRIPQHVAIIMDGNGRWAKQRGEERTYGHRAGAETVQKITEDAARLGIKYLTLYTFSTENWNRPQDEIAALMNLLLESIEEETLMKNNIRFNVIGDFKKLPVEVQKSLTSCIKRTSKNSGMYMVLALSYSSRWEITEAVRQIATLIKAGEMSPEQITDECISSHLDTKFMPDPDLLIRTGGEIRLSNYLLWQCAYSELYFCDTFWPDFDKEELYKAIWEYQQRERRFGKTSEQIS</sequence>
<dbReference type="EMBL" id="JAQNZF010000005">
    <property type="protein sequence ID" value="MDC2741582.1"/>
    <property type="molecule type" value="Genomic_DNA"/>
</dbReference>
<dbReference type="NCBIfam" id="NF011411">
    <property type="entry name" value="PRK14838.1"/>
    <property type="match status" value="1"/>
</dbReference>
<feature type="binding site" evidence="2">
    <location>
        <position position="21"/>
    </location>
    <ligand>
        <name>Mg(2+)</name>
        <dbReference type="ChEBI" id="CHEBI:18420"/>
    </ligand>
</feature>
<evidence type="ECO:0000256" key="1">
    <source>
        <dbReference type="ARBA" id="ARBA00022679"/>
    </source>
</evidence>
<evidence type="ECO:0000313" key="3">
    <source>
        <dbReference type="EMBL" id="KAA3928745.1"/>
    </source>
</evidence>
<evidence type="ECO:0000313" key="6">
    <source>
        <dbReference type="Proteomes" id="UP000365824"/>
    </source>
</evidence>
<dbReference type="GO" id="GO:0045547">
    <property type="term" value="F:ditrans,polycis-polyprenyl diphosphate synthase [(2E,6E)-farnesyl diphosphate specific] activity"/>
    <property type="evidence" value="ECO:0007669"/>
    <property type="project" value="TreeGrafter"/>
</dbReference>
<dbReference type="EC" id="2.5.1.-" evidence="2"/>
<evidence type="ECO:0000313" key="5">
    <source>
        <dbReference type="EMBL" id="MDC2741582.1"/>
    </source>
</evidence>
<feature type="active site" evidence="2">
    <location>
        <position position="21"/>
    </location>
</feature>
<organism evidence="4 7">
    <name type="scientific">Bacteroides ovatus</name>
    <dbReference type="NCBI Taxonomy" id="28116"/>
    <lineage>
        <taxon>Bacteria</taxon>
        <taxon>Pseudomonadati</taxon>
        <taxon>Bacteroidota</taxon>
        <taxon>Bacteroidia</taxon>
        <taxon>Bacteroidales</taxon>
        <taxon>Bacteroidaceae</taxon>
        <taxon>Bacteroides</taxon>
    </lineage>
</organism>
<keyword evidence="1 2" id="KW-0808">Transferase</keyword>
<dbReference type="PANTHER" id="PTHR10291">
    <property type="entry name" value="DEHYDRODOLICHYL DIPHOSPHATE SYNTHASE FAMILY MEMBER"/>
    <property type="match status" value="1"/>
</dbReference>
<proteinExistence type="inferred from homology"/>
<dbReference type="PANTHER" id="PTHR10291:SF0">
    <property type="entry name" value="DEHYDRODOLICHYL DIPHOSPHATE SYNTHASE 2"/>
    <property type="match status" value="1"/>
</dbReference>
<dbReference type="Proteomes" id="UP000435985">
    <property type="component" value="Unassembled WGS sequence"/>
</dbReference>
<reference evidence="6 7" key="1">
    <citation type="journal article" date="2019" name="Nat. Med.">
        <title>A library of human gut bacterial isolates paired with longitudinal multiomics data enables mechanistic microbiome research.</title>
        <authorList>
            <person name="Poyet M."/>
            <person name="Groussin M."/>
            <person name="Gibbons S.M."/>
            <person name="Avila-Pacheco J."/>
            <person name="Jiang X."/>
            <person name="Kearney S.M."/>
            <person name="Perrotta A.R."/>
            <person name="Berdy B."/>
            <person name="Zhao S."/>
            <person name="Lieberman T.D."/>
            <person name="Swanson P.K."/>
            <person name="Smith M."/>
            <person name="Roesemann S."/>
            <person name="Alexander J.E."/>
            <person name="Rich S.A."/>
            <person name="Livny J."/>
            <person name="Vlamakis H."/>
            <person name="Clish C."/>
            <person name="Bullock K."/>
            <person name="Deik A."/>
            <person name="Scott J."/>
            <person name="Pierce K.A."/>
            <person name="Xavier R.J."/>
            <person name="Alm E.J."/>
        </authorList>
    </citation>
    <scope>NUCLEOTIDE SEQUENCE [LARGE SCALE GENOMIC DNA]</scope>
    <source>
        <strain evidence="4 7">BIOML-A14</strain>
        <strain evidence="3 6">BIOML-A160</strain>
    </source>
</reference>
<comment type="function">
    <text evidence="2">Catalyzes the condensation of isopentenyl diphosphate (IPP) with allylic pyrophosphates generating different type of terpenoids.</text>
</comment>
<dbReference type="RefSeq" id="WP_004310499.1">
    <property type="nucleotide sequence ID" value="NZ_CAAKNR010000180.1"/>
</dbReference>
<dbReference type="EMBL" id="VWFO01000001">
    <property type="protein sequence ID" value="KAA4666915.1"/>
    <property type="molecule type" value="Genomic_DNA"/>
</dbReference>
<feature type="binding site" evidence="2">
    <location>
        <begin position="66"/>
        <end position="68"/>
    </location>
    <ligand>
        <name>substrate</name>
    </ligand>
</feature>
<dbReference type="NCBIfam" id="NF011405">
    <property type="entry name" value="PRK14830.1"/>
    <property type="match status" value="1"/>
</dbReference>
<dbReference type="EMBL" id="VWLB01000016">
    <property type="protein sequence ID" value="KAA3928745.1"/>
    <property type="molecule type" value="Genomic_DNA"/>
</dbReference>
<keyword evidence="2" id="KW-0460">Magnesium</keyword>
<accession>A0A139L7Z3</accession>
<feature type="binding site" evidence="2">
    <location>
        <position position="26"/>
    </location>
    <ligand>
        <name>substrate</name>
    </ligand>
</feature>
<dbReference type="GO" id="GO:0016094">
    <property type="term" value="P:polyprenol biosynthetic process"/>
    <property type="evidence" value="ECO:0007669"/>
    <property type="project" value="TreeGrafter"/>
</dbReference>
<evidence type="ECO:0000256" key="2">
    <source>
        <dbReference type="HAMAP-Rule" id="MF_01139"/>
    </source>
</evidence>
<dbReference type="NCBIfam" id="TIGR00055">
    <property type="entry name" value="uppS"/>
    <property type="match status" value="1"/>
</dbReference>
<feature type="binding site" evidence="2">
    <location>
        <position position="38"/>
    </location>
    <ligand>
        <name>substrate</name>
    </ligand>
</feature>
<feature type="binding site" evidence="2">
    <location>
        <position position="72"/>
    </location>
    <ligand>
        <name>substrate</name>
    </ligand>
</feature>
<dbReference type="SUPFAM" id="SSF64005">
    <property type="entry name" value="Undecaprenyl diphosphate synthase"/>
    <property type="match status" value="1"/>
</dbReference>
<dbReference type="Pfam" id="PF01255">
    <property type="entry name" value="Prenyltransf"/>
    <property type="match status" value="1"/>
</dbReference>
<evidence type="ECO:0000313" key="7">
    <source>
        <dbReference type="Proteomes" id="UP000435985"/>
    </source>
</evidence>
<feature type="active site" description="Proton acceptor" evidence="2">
    <location>
        <position position="69"/>
    </location>
</feature>
<dbReference type="InterPro" id="IPR001441">
    <property type="entry name" value="UPP_synth-like"/>
</dbReference>
<dbReference type="FunFam" id="3.40.1180.10:FF:000001">
    <property type="entry name" value="(2E,6E)-farnesyl-diphosphate-specific ditrans,polycis-undecaprenyl-diphosphate synthase"/>
    <property type="match status" value="1"/>
</dbReference>
<dbReference type="STRING" id="28116.Bovatus_03832"/>
<keyword evidence="2" id="KW-0479">Metal-binding</keyword>
<dbReference type="CDD" id="cd00475">
    <property type="entry name" value="Cis_IPPS"/>
    <property type="match status" value="1"/>
</dbReference>
<comment type="caution">
    <text evidence="4">The sequence shown here is derived from an EMBL/GenBank/DDBJ whole genome shotgun (WGS) entry which is preliminary data.</text>
</comment>
<dbReference type="AlphaFoldDB" id="A0A139L7Z3"/>